<dbReference type="EMBL" id="JASSZA010000013">
    <property type="protein sequence ID" value="KAK2095348.1"/>
    <property type="molecule type" value="Genomic_DNA"/>
</dbReference>
<proteinExistence type="predicted"/>
<dbReference type="Proteomes" id="UP001266305">
    <property type="component" value="Unassembled WGS sequence"/>
</dbReference>
<name>A0ABQ9UFK8_SAGOE</name>
<protein>
    <submittedName>
        <fullName evidence="2">Uncharacterized protein</fullName>
    </submittedName>
</protein>
<reference evidence="2 3" key="1">
    <citation type="submission" date="2023-05" db="EMBL/GenBank/DDBJ databases">
        <title>B98-5 Cell Line De Novo Hybrid Assembly: An Optical Mapping Approach.</title>
        <authorList>
            <person name="Kananen K."/>
            <person name="Auerbach J.A."/>
            <person name="Kautto E."/>
            <person name="Blachly J.S."/>
        </authorList>
    </citation>
    <scope>NUCLEOTIDE SEQUENCE [LARGE SCALE GENOMIC DNA]</scope>
    <source>
        <strain evidence="2">B95-8</strain>
        <tissue evidence="2">Cell line</tissue>
    </source>
</reference>
<keyword evidence="3" id="KW-1185">Reference proteome</keyword>
<sequence length="87" mass="9458">MAGGLQENDEVEEERQLEVIGVCGAPETLGTGANGGEDIFPLAALSKHVYLALFKQAAQPERSQDRGLGPRLQWSQGLPEVMEEEHQ</sequence>
<evidence type="ECO:0000313" key="2">
    <source>
        <dbReference type="EMBL" id="KAK2095348.1"/>
    </source>
</evidence>
<evidence type="ECO:0000256" key="1">
    <source>
        <dbReference type="SAM" id="MobiDB-lite"/>
    </source>
</evidence>
<gene>
    <name evidence="2" type="ORF">P7K49_026764</name>
</gene>
<organism evidence="2 3">
    <name type="scientific">Saguinus oedipus</name>
    <name type="common">Cotton-top tamarin</name>
    <name type="synonym">Oedipomidas oedipus</name>
    <dbReference type="NCBI Taxonomy" id="9490"/>
    <lineage>
        <taxon>Eukaryota</taxon>
        <taxon>Metazoa</taxon>
        <taxon>Chordata</taxon>
        <taxon>Craniata</taxon>
        <taxon>Vertebrata</taxon>
        <taxon>Euteleostomi</taxon>
        <taxon>Mammalia</taxon>
        <taxon>Eutheria</taxon>
        <taxon>Euarchontoglires</taxon>
        <taxon>Primates</taxon>
        <taxon>Haplorrhini</taxon>
        <taxon>Platyrrhini</taxon>
        <taxon>Cebidae</taxon>
        <taxon>Callitrichinae</taxon>
        <taxon>Saguinus</taxon>
    </lineage>
</organism>
<evidence type="ECO:0000313" key="3">
    <source>
        <dbReference type="Proteomes" id="UP001266305"/>
    </source>
</evidence>
<comment type="caution">
    <text evidence="2">The sequence shown here is derived from an EMBL/GenBank/DDBJ whole genome shotgun (WGS) entry which is preliminary data.</text>
</comment>
<accession>A0ABQ9UFK8</accession>
<feature type="region of interest" description="Disordered" evidence="1">
    <location>
        <begin position="59"/>
        <end position="87"/>
    </location>
</feature>